<proteinExistence type="predicted"/>
<reference evidence="1" key="1">
    <citation type="submission" date="2018-05" db="EMBL/GenBank/DDBJ databases">
        <authorList>
            <person name="Lanie J.A."/>
            <person name="Ng W.-L."/>
            <person name="Kazmierczak K.M."/>
            <person name="Andrzejewski T.M."/>
            <person name="Davidsen T.M."/>
            <person name="Wayne K.J."/>
            <person name="Tettelin H."/>
            <person name="Glass J.I."/>
            <person name="Rusch D."/>
            <person name="Podicherti R."/>
            <person name="Tsui H.-C.T."/>
            <person name="Winkler M.E."/>
        </authorList>
    </citation>
    <scope>NUCLEOTIDE SEQUENCE</scope>
</reference>
<gene>
    <name evidence="1" type="ORF">METZ01_LOCUS120662</name>
</gene>
<dbReference type="InterPro" id="IPR029069">
    <property type="entry name" value="HotDog_dom_sf"/>
</dbReference>
<accession>A0A381XSV4</accession>
<dbReference type="AlphaFoldDB" id="A0A381XSV4"/>
<evidence type="ECO:0000313" key="1">
    <source>
        <dbReference type="EMBL" id="SVA67808.1"/>
    </source>
</evidence>
<name>A0A381XSV4_9ZZZZ</name>
<protein>
    <submittedName>
        <fullName evidence="1">Uncharacterized protein</fullName>
    </submittedName>
</protein>
<dbReference type="EMBL" id="UINC01016251">
    <property type="protein sequence ID" value="SVA67808.1"/>
    <property type="molecule type" value="Genomic_DNA"/>
</dbReference>
<dbReference type="Gene3D" id="3.10.129.10">
    <property type="entry name" value="Hotdog Thioesterase"/>
    <property type="match status" value="2"/>
</dbReference>
<feature type="non-terminal residue" evidence="1">
    <location>
        <position position="1"/>
    </location>
</feature>
<sequence length="225" mass="24007">GRAAGFDAALVAGVTVYAYLTRPIVEAWGEGWLRRGGAHVEFHAPVQADDRVDCVPVVVDGATEVRATVNGEVRARCTAWSTAPETTGLRGPLDQPLERRQVQLTGDWDGYGQRAGDDLALYPESGIVHPAVWPALANGFVHDHLAVGSWVHTRSRIRHHDIARVGDVATVDATVVDRFDTRSGTRAVLDVRISVGGAPVATIEHEAIVVLHPSGPLPGPDDAES</sequence>
<organism evidence="1">
    <name type="scientific">marine metagenome</name>
    <dbReference type="NCBI Taxonomy" id="408172"/>
    <lineage>
        <taxon>unclassified sequences</taxon>
        <taxon>metagenomes</taxon>
        <taxon>ecological metagenomes</taxon>
    </lineage>
</organism>
<dbReference type="SUPFAM" id="SSF54637">
    <property type="entry name" value="Thioesterase/thiol ester dehydrase-isomerase"/>
    <property type="match status" value="2"/>
</dbReference>